<keyword evidence="3" id="KW-1185">Reference proteome</keyword>
<accession>A0AAD3XX85</accession>
<evidence type="ECO:0000313" key="2">
    <source>
        <dbReference type="EMBL" id="GMH20833.1"/>
    </source>
</evidence>
<evidence type="ECO:0000256" key="1">
    <source>
        <dbReference type="SAM" id="MobiDB-lite"/>
    </source>
</evidence>
<dbReference type="EMBL" id="BSYO01000022">
    <property type="protein sequence ID" value="GMH20833.1"/>
    <property type="molecule type" value="Genomic_DNA"/>
</dbReference>
<name>A0AAD3XX85_NEPGR</name>
<dbReference type="Proteomes" id="UP001279734">
    <property type="component" value="Unassembled WGS sequence"/>
</dbReference>
<protein>
    <submittedName>
        <fullName evidence="2">Uncharacterized protein</fullName>
    </submittedName>
</protein>
<dbReference type="AlphaFoldDB" id="A0AAD3XX85"/>
<organism evidence="2 3">
    <name type="scientific">Nepenthes gracilis</name>
    <name type="common">Slender pitcher plant</name>
    <dbReference type="NCBI Taxonomy" id="150966"/>
    <lineage>
        <taxon>Eukaryota</taxon>
        <taxon>Viridiplantae</taxon>
        <taxon>Streptophyta</taxon>
        <taxon>Embryophyta</taxon>
        <taxon>Tracheophyta</taxon>
        <taxon>Spermatophyta</taxon>
        <taxon>Magnoliopsida</taxon>
        <taxon>eudicotyledons</taxon>
        <taxon>Gunneridae</taxon>
        <taxon>Pentapetalae</taxon>
        <taxon>Caryophyllales</taxon>
        <taxon>Nepenthaceae</taxon>
        <taxon>Nepenthes</taxon>
    </lineage>
</organism>
<feature type="region of interest" description="Disordered" evidence="1">
    <location>
        <begin position="113"/>
        <end position="133"/>
    </location>
</feature>
<sequence>MFFTTRVVTKMNTIWCSLLDRPSCSSLIQGGRDIIVADGNKDEKKWQIAYFQYFLTIIIRSASCCCRLRERELLLLWPLFRVAVVHRHCLELSSLFIVADQVEVVKPFDKNRKRTRDQSSRPASGTKSQSKALKDDGLWSSQALGTQQCWGMPYLILFYVHKLL</sequence>
<proteinExistence type="predicted"/>
<feature type="compositionally biased region" description="Polar residues" evidence="1">
    <location>
        <begin position="120"/>
        <end position="131"/>
    </location>
</feature>
<comment type="caution">
    <text evidence="2">The sequence shown here is derived from an EMBL/GenBank/DDBJ whole genome shotgun (WGS) entry which is preliminary data.</text>
</comment>
<reference evidence="2" key="1">
    <citation type="submission" date="2023-05" db="EMBL/GenBank/DDBJ databases">
        <title>Nepenthes gracilis genome sequencing.</title>
        <authorList>
            <person name="Fukushima K."/>
        </authorList>
    </citation>
    <scope>NUCLEOTIDE SEQUENCE</scope>
    <source>
        <strain evidence="2">SING2019-196</strain>
    </source>
</reference>
<evidence type="ECO:0000313" key="3">
    <source>
        <dbReference type="Proteomes" id="UP001279734"/>
    </source>
</evidence>
<gene>
    <name evidence="2" type="ORF">Nepgr_022675</name>
</gene>